<name>A0ABR6YPL9_9BURK</name>
<comment type="caution">
    <text evidence="1">The sequence shown here is derived from an EMBL/GenBank/DDBJ whole genome shotgun (WGS) entry which is preliminary data.</text>
</comment>
<accession>A0ABR6YPL9</accession>
<evidence type="ECO:0000313" key="1">
    <source>
        <dbReference type="EMBL" id="MBC3885730.1"/>
    </source>
</evidence>
<dbReference type="EMBL" id="JACOGC010000004">
    <property type="protein sequence ID" value="MBC3885730.1"/>
    <property type="molecule type" value="Genomic_DNA"/>
</dbReference>
<proteinExistence type="predicted"/>
<organism evidence="1 2">
    <name type="scientific">Undibacterium griseum</name>
    <dbReference type="NCBI Taxonomy" id="2762295"/>
    <lineage>
        <taxon>Bacteria</taxon>
        <taxon>Pseudomonadati</taxon>
        <taxon>Pseudomonadota</taxon>
        <taxon>Betaproteobacteria</taxon>
        <taxon>Burkholderiales</taxon>
        <taxon>Oxalobacteraceae</taxon>
        <taxon>Undibacterium</taxon>
    </lineage>
</organism>
<gene>
    <name evidence="1" type="ORF">H8K27_11365</name>
</gene>
<protein>
    <submittedName>
        <fullName evidence="1">Uncharacterized protein</fullName>
    </submittedName>
</protein>
<dbReference type="Proteomes" id="UP000613113">
    <property type="component" value="Unassembled WGS sequence"/>
</dbReference>
<dbReference type="RefSeq" id="WP_186863297.1">
    <property type="nucleotide sequence ID" value="NZ_JACOGC010000004.1"/>
</dbReference>
<evidence type="ECO:0000313" key="2">
    <source>
        <dbReference type="Proteomes" id="UP000613113"/>
    </source>
</evidence>
<keyword evidence="2" id="KW-1185">Reference proteome</keyword>
<reference evidence="1 2" key="1">
    <citation type="submission" date="2020-08" db="EMBL/GenBank/DDBJ databases">
        <title>Novel species isolated from subtropical streams in China.</title>
        <authorList>
            <person name="Lu H."/>
        </authorList>
    </citation>
    <scope>NUCLEOTIDE SEQUENCE [LARGE SCALE GENOMIC DNA]</scope>
    <source>
        <strain evidence="1 2">FT31W</strain>
    </source>
</reference>
<sequence length="48" mass="5458">METDIMVPVLVTVEKEISATIFPEKQGTFLNEIGKQQFSKFRFKLAPA</sequence>